<name>A0A174IEU4_9CLOT</name>
<dbReference type="Proteomes" id="UP000095594">
    <property type="component" value="Unassembled WGS sequence"/>
</dbReference>
<proteinExistence type="predicted"/>
<evidence type="ECO:0000313" key="5">
    <source>
        <dbReference type="Proteomes" id="UP000095594"/>
    </source>
</evidence>
<keyword evidence="2" id="KW-0732">Signal</keyword>
<feature type="domain" description="NodB homology" evidence="3">
    <location>
        <begin position="14"/>
        <end position="223"/>
    </location>
</feature>
<dbReference type="OrthoDB" id="43281at2"/>
<dbReference type="Gene3D" id="3.20.20.370">
    <property type="entry name" value="Glycoside hydrolase/deacetylase"/>
    <property type="match status" value="1"/>
</dbReference>
<reference evidence="4 5" key="1">
    <citation type="submission" date="2015-09" db="EMBL/GenBank/DDBJ databases">
        <authorList>
            <consortium name="Pathogen Informatics"/>
        </authorList>
    </citation>
    <scope>NUCLEOTIDE SEQUENCE [LARGE SCALE GENOMIC DNA]</scope>
    <source>
        <strain evidence="4 5">2789STDY5834856</strain>
    </source>
</reference>
<organism evidence="4 5">
    <name type="scientific">Clostridium disporicum</name>
    <dbReference type="NCBI Taxonomy" id="84024"/>
    <lineage>
        <taxon>Bacteria</taxon>
        <taxon>Bacillati</taxon>
        <taxon>Bacillota</taxon>
        <taxon>Clostridia</taxon>
        <taxon>Eubacteriales</taxon>
        <taxon>Clostridiaceae</taxon>
        <taxon>Clostridium</taxon>
    </lineage>
</organism>
<dbReference type="GO" id="GO:0005576">
    <property type="term" value="C:extracellular region"/>
    <property type="evidence" value="ECO:0007669"/>
    <property type="project" value="UniProtKB-SubCell"/>
</dbReference>
<dbReference type="PROSITE" id="PS51677">
    <property type="entry name" value="NODB"/>
    <property type="match status" value="1"/>
</dbReference>
<dbReference type="CDD" id="cd10967">
    <property type="entry name" value="CE4_GLA_like_6s"/>
    <property type="match status" value="1"/>
</dbReference>
<evidence type="ECO:0000256" key="1">
    <source>
        <dbReference type="ARBA" id="ARBA00004613"/>
    </source>
</evidence>
<dbReference type="GO" id="GO:0005975">
    <property type="term" value="P:carbohydrate metabolic process"/>
    <property type="evidence" value="ECO:0007669"/>
    <property type="project" value="InterPro"/>
</dbReference>
<evidence type="ECO:0000259" key="3">
    <source>
        <dbReference type="PROSITE" id="PS51677"/>
    </source>
</evidence>
<dbReference type="PANTHER" id="PTHR34216:SF3">
    <property type="entry name" value="POLY-BETA-1,6-N-ACETYL-D-GLUCOSAMINE N-DEACETYLASE"/>
    <property type="match status" value="1"/>
</dbReference>
<sequence length="275" mass="32260">MRKTRFLYQHGKSKALTISYDDGVQFDEKLVEILNRYKLKATFNVNSGIKPGTTWINKGIDVTRINLVENKDLYKEHEIAIHTLTHPHLEKLNENEILKEVLEDKINLERIYGGVIRGMSYPFGTYNSKVKDIIRTCGVDYSRTVVENEDFTLPNDFLEWHSTCRHANPRLMEITKRFLEKEDGELDLFYIWGHSYEFEVDNNWELIEEFAEKVSNKEDIWYATNIEVYDYITAVRSLKFSGNKSRVYNPSALDVWISVDGKTVKIDSRETIELL</sequence>
<dbReference type="PANTHER" id="PTHR34216">
    <property type="match status" value="1"/>
</dbReference>
<gene>
    <name evidence="4" type="ORF">ERS852471_02418</name>
</gene>
<dbReference type="EMBL" id="CYZX01000017">
    <property type="protein sequence ID" value="CUO83575.1"/>
    <property type="molecule type" value="Genomic_DNA"/>
</dbReference>
<comment type="subcellular location">
    <subcellularLocation>
        <location evidence="1">Secreted</location>
    </subcellularLocation>
</comment>
<protein>
    <submittedName>
        <fullName evidence="4">Polysaccharide deacetylase</fullName>
    </submittedName>
</protein>
<dbReference type="GO" id="GO:0016810">
    <property type="term" value="F:hydrolase activity, acting on carbon-nitrogen (but not peptide) bonds"/>
    <property type="evidence" value="ECO:0007669"/>
    <property type="project" value="InterPro"/>
</dbReference>
<dbReference type="RefSeq" id="WP_055266894.1">
    <property type="nucleotide sequence ID" value="NZ_CABIXQ010000017.1"/>
</dbReference>
<dbReference type="SUPFAM" id="SSF88713">
    <property type="entry name" value="Glycoside hydrolase/deacetylase"/>
    <property type="match status" value="1"/>
</dbReference>
<evidence type="ECO:0000313" key="4">
    <source>
        <dbReference type="EMBL" id="CUO83575.1"/>
    </source>
</evidence>
<accession>A0A174IEU4</accession>
<dbReference type="AlphaFoldDB" id="A0A174IEU4"/>
<dbReference type="InterPro" id="IPR011330">
    <property type="entry name" value="Glyco_hydro/deAcase_b/a-brl"/>
</dbReference>
<dbReference type="Pfam" id="PF01522">
    <property type="entry name" value="Polysacc_deac_1"/>
    <property type="match status" value="1"/>
</dbReference>
<dbReference type="InterPro" id="IPR051398">
    <property type="entry name" value="Polysacch_Deacetylase"/>
</dbReference>
<dbReference type="InterPro" id="IPR002509">
    <property type="entry name" value="NODB_dom"/>
</dbReference>
<evidence type="ECO:0000256" key="2">
    <source>
        <dbReference type="ARBA" id="ARBA00022729"/>
    </source>
</evidence>